<reference evidence="9" key="1">
    <citation type="journal article" date="2019" name="Int. J. Syst. Evol. Microbiol.">
        <title>The Global Catalogue of Microorganisms (GCM) 10K type strain sequencing project: providing services to taxonomists for standard genome sequencing and annotation.</title>
        <authorList>
            <consortium name="The Broad Institute Genomics Platform"/>
            <consortium name="The Broad Institute Genome Sequencing Center for Infectious Disease"/>
            <person name="Wu L."/>
            <person name="Ma J."/>
        </authorList>
    </citation>
    <scope>NUCLEOTIDE SEQUENCE [LARGE SCALE GENOMIC DNA]</scope>
    <source>
        <strain evidence="9">KCTC 62192</strain>
    </source>
</reference>
<name>A0ABV7AHU3_9RHOB</name>
<evidence type="ECO:0000313" key="9">
    <source>
        <dbReference type="Proteomes" id="UP001595443"/>
    </source>
</evidence>
<dbReference type="EC" id="2.3.1.15" evidence="3"/>
<dbReference type="Pfam" id="PF19277">
    <property type="entry name" value="GPAT_C"/>
    <property type="match status" value="1"/>
</dbReference>
<keyword evidence="6" id="KW-0812">Transmembrane</keyword>
<comment type="subcellular location">
    <subcellularLocation>
        <location evidence="1">Endomembrane system</location>
        <topology evidence="1">Peripheral membrane protein</topology>
    </subcellularLocation>
</comment>
<evidence type="ECO:0000256" key="6">
    <source>
        <dbReference type="SAM" id="Phobius"/>
    </source>
</evidence>
<comment type="caution">
    <text evidence="8">The sequence shown here is derived from an EMBL/GenBank/DDBJ whole genome shotgun (WGS) entry which is preliminary data.</text>
</comment>
<dbReference type="PANTHER" id="PTHR12563">
    <property type="entry name" value="GLYCEROL-3-PHOSPHATE ACYLTRANSFERASE"/>
    <property type="match status" value="1"/>
</dbReference>
<comment type="pathway">
    <text evidence="2">Phospholipid metabolism; CDP-diacylglycerol biosynthesis; CDP-diacylglycerol from sn-glycerol 3-phosphate: step 1/3.</text>
</comment>
<evidence type="ECO:0000313" key="8">
    <source>
        <dbReference type="EMBL" id="MFC2968948.1"/>
    </source>
</evidence>
<keyword evidence="9" id="KW-1185">Reference proteome</keyword>
<dbReference type="Pfam" id="PF01553">
    <property type="entry name" value="Acyltransferase"/>
    <property type="match status" value="1"/>
</dbReference>
<keyword evidence="6" id="KW-1133">Transmembrane helix</keyword>
<accession>A0ABV7AHU3</accession>
<dbReference type="GO" id="GO:0016746">
    <property type="term" value="F:acyltransferase activity"/>
    <property type="evidence" value="ECO:0007669"/>
    <property type="project" value="UniProtKB-KW"/>
</dbReference>
<evidence type="ECO:0000256" key="1">
    <source>
        <dbReference type="ARBA" id="ARBA00004184"/>
    </source>
</evidence>
<dbReference type="PANTHER" id="PTHR12563:SF17">
    <property type="entry name" value="DIHYDROXYACETONE PHOSPHATE ACYLTRANSFERASE"/>
    <property type="match status" value="1"/>
</dbReference>
<dbReference type="SMART" id="SM00563">
    <property type="entry name" value="PlsC"/>
    <property type="match status" value="1"/>
</dbReference>
<dbReference type="Proteomes" id="UP001595443">
    <property type="component" value="Unassembled WGS sequence"/>
</dbReference>
<keyword evidence="6" id="KW-0472">Membrane</keyword>
<dbReference type="EMBL" id="JBHRSK010000008">
    <property type="protein sequence ID" value="MFC2968948.1"/>
    <property type="molecule type" value="Genomic_DNA"/>
</dbReference>
<comment type="catalytic activity">
    <reaction evidence="5">
        <text>sn-glycerol 3-phosphate + an acyl-CoA = a 1-acyl-sn-glycero-3-phosphate + CoA</text>
        <dbReference type="Rhea" id="RHEA:15325"/>
        <dbReference type="ChEBI" id="CHEBI:57287"/>
        <dbReference type="ChEBI" id="CHEBI:57597"/>
        <dbReference type="ChEBI" id="CHEBI:57970"/>
        <dbReference type="ChEBI" id="CHEBI:58342"/>
        <dbReference type="EC" id="2.3.1.15"/>
    </reaction>
</comment>
<dbReference type="InterPro" id="IPR002123">
    <property type="entry name" value="Plipid/glycerol_acylTrfase"/>
</dbReference>
<organism evidence="8 9">
    <name type="scientific">Acidimangrovimonas pyrenivorans</name>
    <dbReference type="NCBI Taxonomy" id="2030798"/>
    <lineage>
        <taxon>Bacteria</taxon>
        <taxon>Pseudomonadati</taxon>
        <taxon>Pseudomonadota</taxon>
        <taxon>Alphaproteobacteria</taxon>
        <taxon>Rhodobacterales</taxon>
        <taxon>Paracoccaceae</taxon>
        <taxon>Acidimangrovimonas</taxon>
    </lineage>
</organism>
<gene>
    <name evidence="8" type="ORF">ACFOES_12650</name>
</gene>
<dbReference type="InterPro" id="IPR022284">
    <property type="entry name" value="GPAT/DHAPAT"/>
</dbReference>
<proteinExistence type="predicted"/>
<dbReference type="SUPFAM" id="SSF69593">
    <property type="entry name" value="Glycerol-3-phosphate (1)-acyltransferase"/>
    <property type="match status" value="1"/>
</dbReference>
<feature type="transmembrane region" description="Helical" evidence="6">
    <location>
        <begin position="7"/>
        <end position="29"/>
    </location>
</feature>
<feature type="domain" description="Phospholipid/glycerol acyltransferase" evidence="7">
    <location>
        <begin position="151"/>
        <end position="275"/>
    </location>
</feature>
<evidence type="ECO:0000256" key="3">
    <source>
        <dbReference type="ARBA" id="ARBA00013113"/>
    </source>
</evidence>
<evidence type="ECO:0000259" key="7">
    <source>
        <dbReference type="SMART" id="SM00563"/>
    </source>
</evidence>
<keyword evidence="8" id="KW-0012">Acyltransferase</keyword>
<evidence type="ECO:0000256" key="2">
    <source>
        <dbReference type="ARBA" id="ARBA00004765"/>
    </source>
</evidence>
<keyword evidence="8" id="KW-0808">Transferase</keyword>
<protein>
    <recommendedName>
        <fullName evidence="4">Glycerol-3-phosphate acyltransferase</fullName>
        <ecNumber evidence="3">2.3.1.15</ecNumber>
    </recommendedName>
</protein>
<sequence length="471" mass="52079">MTGTVELPIWLVVLALVLAVLGALDRVLAPSMRWVLRRRMERAVARLNERLQRPIQPFKLMRRQDMIVRLLYDPAVTEAIAEHAHETGVPEPVAAEEARGYAREIVPAFSTLVYFGIATRLARWLSRALYRVRIGQLDASAISEIDPEATVVFVMNHRSNMDYVLVTWLAADRSALSYAVGEWARVWPLSRLIRAMGAYFIHRKGRNALYRKVLARYVQMATAEGVTQAIFPEGGLSLDGRVGPARMGLLHYMVGGFTPGAGRDVVFMPVALGYDRVVEDRVLTEAAVTGERRFRGRPMAIFLFILRNIWRRLTRQERRFGYAAVSFGTPVSLARFLATAEDPSTEALADHLMAEVTRVVPVLPVPLAAAALGETSCRRDALIVAGEALAARLRDAGVVLRLPKGDVAAAVEAGLSRLARRKLVRIEGDRIVPVGKELDLLRFYAAPVRQLLEAGAASAGIEAQEVKSEES</sequence>
<evidence type="ECO:0000256" key="4">
    <source>
        <dbReference type="ARBA" id="ARBA00013432"/>
    </source>
</evidence>
<dbReference type="RefSeq" id="WP_377833654.1">
    <property type="nucleotide sequence ID" value="NZ_JBHRSK010000008.1"/>
</dbReference>
<evidence type="ECO:0000256" key="5">
    <source>
        <dbReference type="ARBA" id="ARBA00048427"/>
    </source>
</evidence>
<dbReference type="InterPro" id="IPR045520">
    <property type="entry name" value="GPAT/DHAPAT_C"/>
</dbReference>